<evidence type="ECO:0000259" key="1">
    <source>
        <dbReference type="Pfam" id="PF22677"/>
    </source>
</evidence>
<dbReference type="InterPro" id="IPR029068">
    <property type="entry name" value="Glyas_Bleomycin-R_OHBP_Dase"/>
</dbReference>
<dbReference type="InterPro" id="IPR053863">
    <property type="entry name" value="Glyoxy/Ble-like_N"/>
</dbReference>
<proteinExistence type="predicted"/>
<dbReference type="Proteomes" id="UP000274046">
    <property type="component" value="Unassembled WGS sequence"/>
</dbReference>
<dbReference type="RefSeq" id="WP_123206332.1">
    <property type="nucleotide sequence ID" value="NZ_RBEE01000023.1"/>
</dbReference>
<organism evidence="2 3">
    <name type="scientific">Pedobacter jejuensis</name>
    <dbReference type="NCBI Taxonomy" id="1268550"/>
    <lineage>
        <taxon>Bacteria</taxon>
        <taxon>Pseudomonadati</taxon>
        <taxon>Bacteroidota</taxon>
        <taxon>Sphingobacteriia</taxon>
        <taxon>Sphingobacteriales</taxon>
        <taxon>Sphingobacteriaceae</taxon>
        <taxon>Pedobacter</taxon>
    </lineage>
</organism>
<dbReference type="Pfam" id="PF22677">
    <property type="entry name" value="Ble-like_N"/>
    <property type="match status" value="1"/>
</dbReference>
<dbReference type="GO" id="GO:0051213">
    <property type="term" value="F:dioxygenase activity"/>
    <property type="evidence" value="ECO:0007669"/>
    <property type="project" value="UniProtKB-KW"/>
</dbReference>
<dbReference type="OrthoDB" id="9798430at2"/>
<gene>
    <name evidence="2" type="ORF">D7004_13350</name>
</gene>
<keyword evidence="3" id="KW-1185">Reference proteome</keyword>
<dbReference type="EMBL" id="RBEE01000023">
    <property type="protein sequence ID" value="RNL52529.1"/>
    <property type="molecule type" value="Genomic_DNA"/>
</dbReference>
<dbReference type="SUPFAM" id="SSF54593">
    <property type="entry name" value="Glyoxalase/Bleomycin resistance protein/Dihydroxybiphenyl dioxygenase"/>
    <property type="match status" value="1"/>
</dbReference>
<protein>
    <submittedName>
        <fullName evidence="2">Extradiol dioxygenase</fullName>
    </submittedName>
</protein>
<comment type="caution">
    <text evidence="2">The sequence shown here is derived from an EMBL/GenBank/DDBJ whole genome shotgun (WGS) entry which is preliminary data.</text>
</comment>
<keyword evidence="2" id="KW-0223">Dioxygenase</keyword>
<dbReference type="PANTHER" id="PTHR36503:SF2">
    <property type="entry name" value="BLR2408 PROTEIN"/>
    <property type="match status" value="1"/>
</dbReference>
<name>A0A3N0BTV1_9SPHI</name>
<feature type="domain" description="Glyoxalase/Bleomycin resistance-like N-terminal" evidence="1">
    <location>
        <begin position="4"/>
        <end position="29"/>
    </location>
</feature>
<keyword evidence="2" id="KW-0560">Oxidoreductase</keyword>
<accession>A0A3N0BTV1</accession>
<dbReference type="Gene3D" id="3.10.180.10">
    <property type="entry name" value="2,3-Dihydroxybiphenyl 1,2-Dioxygenase, domain 1"/>
    <property type="match status" value="1"/>
</dbReference>
<reference evidence="2 3" key="1">
    <citation type="submission" date="2018-10" db="EMBL/GenBank/DDBJ databases">
        <title>Genome sequencing of Pedobacter jejuensis TNB23.</title>
        <authorList>
            <person name="Cho Y.-J."/>
            <person name="Cho A."/>
            <person name="Kim O.-S."/>
        </authorList>
    </citation>
    <scope>NUCLEOTIDE SEQUENCE [LARGE SCALE GENOMIC DNA]</scope>
    <source>
        <strain evidence="2 3">TNB23</strain>
    </source>
</reference>
<evidence type="ECO:0000313" key="3">
    <source>
        <dbReference type="Proteomes" id="UP000274046"/>
    </source>
</evidence>
<dbReference type="PANTHER" id="PTHR36503">
    <property type="entry name" value="BLR2520 PROTEIN"/>
    <property type="match status" value="1"/>
</dbReference>
<sequence>MTKTLWINLPVEDVNKSKEFFTKIGFTPNTQYGANEDSASFIVGENGLIIMLFKKSVYESFAGTSVSEKSSGAEVLFSIDAESAEDVDEIAKKVVEAGGSIYGQPGYKDGWMYGCGFIDLDGQRWNILYMDLSKMPLG</sequence>
<dbReference type="AlphaFoldDB" id="A0A3N0BTV1"/>
<evidence type="ECO:0000313" key="2">
    <source>
        <dbReference type="EMBL" id="RNL52529.1"/>
    </source>
</evidence>